<feature type="compositionally biased region" description="Basic residues" evidence="12">
    <location>
        <begin position="409"/>
        <end position="418"/>
    </location>
</feature>
<dbReference type="InterPro" id="IPR014014">
    <property type="entry name" value="RNA_helicase_DEAD_Q_motif"/>
</dbReference>
<evidence type="ECO:0000256" key="9">
    <source>
        <dbReference type="ARBA" id="ARBA00067932"/>
    </source>
</evidence>
<keyword evidence="6 11" id="KW-0067">ATP-binding</keyword>
<dbReference type="PANTHER" id="PTHR47959">
    <property type="entry name" value="ATP-DEPENDENT RNA HELICASE RHLE-RELATED"/>
    <property type="match status" value="1"/>
</dbReference>
<dbReference type="GO" id="GO:0003724">
    <property type="term" value="F:RNA helicase activity"/>
    <property type="evidence" value="ECO:0007669"/>
    <property type="project" value="UniProtKB-EC"/>
</dbReference>
<evidence type="ECO:0000259" key="13">
    <source>
        <dbReference type="PROSITE" id="PS51192"/>
    </source>
</evidence>
<accession>A0A1W1XKA6</accession>
<dbReference type="Pfam" id="PF00270">
    <property type="entry name" value="DEAD"/>
    <property type="match status" value="1"/>
</dbReference>
<gene>
    <name evidence="16" type="ORF">SAMN02745134_02124</name>
</gene>
<proteinExistence type="inferred from homology"/>
<dbReference type="PROSITE" id="PS51194">
    <property type="entry name" value="HELICASE_CTER"/>
    <property type="match status" value="1"/>
</dbReference>
<dbReference type="CDD" id="cd18787">
    <property type="entry name" value="SF2_C_DEAD"/>
    <property type="match status" value="1"/>
</dbReference>
<dbReference type="EMBL" id="FWXH01000006">
    <property type="protein sequence ID" value="SMC24204.1"/>
    <property type="molecule type" value="Genomic_DNA"/>
</dbReference>
<dbReference type="SMART" id="SM00487">
    <property type="entry name" value="DEXDc"/>
    <property type="match status" value="1"/>
</dbReference>
<keyword evidence="2" id="KW-0963">Cytoplasm</keyword>
<feature type="short sequence motif" description="Q motif" evidence="10">
    <location>
        <begin position="1"/>
        <end position="29"/>
    </location>
</feature>
<dbReference type="OrthoDB" id="9805696at2"/>
<dbReference type="PROSITE" id="PS51192">
    <property type="entry name" value="HELICASE_ATP_BIND_1"/>
    <property type="match status" value="1"/>
</dbReference>
<dbReference type="GO" id="GO:0016787">
    <property type="term" value="F:hydrolase activity"/>
    <property type="evidence" value="ECO:0007669"/>
    <property type="project" value="UniProtKB-KW"/>
</dbReference>
<dbReference type="FunFam" id="3.40.50.300:FF:000108">
    <property type="entry name" value="ATP-dependent RNA helicase RhlE"/>
    <property type="match status" value="1"/>
</dbReference>
<dbReference type="PROSITE" id="PS51195">
    <property type="entry name" value="Q_MOTIF"/>
    <property type="match status" value="1"/>
</dbReference>
<evidence type="ECO:0000256" key="4">
    <source>
        <dbReference type="ARBA" id="ARBA00022801"/>
    </source>
</evidence>
<keyword evidence="17" id="KW-1185">Reference proteome</keyword>
<comment type="catalytic activity">
    <reaction evidence="8">
        <text>ATP + H2O = ADP + phosphate + H(+)</text>
        <dbReference type="Rhea" id="RHEA:13065"/>
        <dbReference type="ChEBI" id="CHEBI:15377"/>
        <dbReference type="ChEBI" id="CHEBI:15378"/>
        <dbReference type="ChEBI" id="CHEBI:30616"/>
        <dbReference type="ChEBI" id="CHEBI:43474"/>
        <dbReference type="ChEBI" id="CHEBI:456216"/>
        <dbReference type="EC" id="3.6.4.13"/>
    </reaction>
</comment>
<reference evidence="16 17" key="1">
    <citation type="submission" date="2017-04" db="EMBL/GenBank/DDBJ databases">
        <authorList>
            <person name="Afonso C.L."/>
            <person name="Miller P.J."/>
            <person name="Scott M.A."/>
            <person name="Spackman E."/>
            <person name="Goraichik I."/>
            <person name="Dimitrov K.M."/>
            <person name="Suarez D.L."/>
            <person name="Swayne D.E."/>
        </authorList>
    </citation>
    <scope>NUCLEOTIDE SEQUENCE [LARGE SCALE GENOMIC DNA]</scope>
    <source>
        <strain evidence="16 17">DSM 12555</strain>
    </source>
</reference>
<evidence type="ECO:0000259" key="14">
    <source>
        <dbReference type="PROSITE" id="PS51194"/>
    </source>
</evidence>
<dbReference type="AlphaFoldDB" id="A0A1W1XKA6"/>
<dbReference type="Proteomes" id="UP000192468">
    <property type="component" value="Unassembled WGS sequence"/>
</dbReference>
<dbReference type="CDD" id="cd00268">
    <property type="entry name" value="DEADc"/>
    <property type="match status" value="1"/>
</dbReference>
<dbReference type="GO" id="GO:0005829">
    <property type="term" value="C:cytosol"/>
    <property type="evidence" value="ECO:0007669"/>
    <property type="project" value="TreeGrafter"/>
</dbReference>
<keyword evidence="4 11" id="KW-0378">Hydrolase</keyword>
<dbReference type="RefSeq" id="WP_084115887.1">
    <property type="nucleotide sequence ID" value="NZ_FWXH01000006.1"/>
</dbReference>
<dbReference type="GO" id="GO:0003723">
    <property type="term" value="F:RNA binding"/>
    <property type="evidence" value="ECO:0007669"/>
    <property type="project" value="UniProtKB-ARBA"/>
</dbReference>
<dbReference type="PROSITE" id="PS00039">
    <property type="entry name" value="DEAD_ATP_HELICASE"/>
    <property type="match status" value="1"/>
</dbReference>
<dbReference type="InterPro" id="IPR014001">
    <property type="entry name" value="Helicase_ATP-bd"/>
</dbReference>
<dbReference type="InterPro" id="IPR050079">
    <property type="entry name" value="DEAD_box_RNA_helicase"/>
</dbReference>
<evidence type="ECO:0000256" key="2">
    <source>
        <dbReference type="ARBA" id="ARBA00022490"/>
    </source>
</evidence>
<dbReference type="InterPro" id="IPR000629">
    <property type="entry name" value="RNA-helicase_DEAD-box_CS"/>
</dbReference>
<dbReference type="GO" id="GO:0005524">
    <property type="term" value="F:ATP binding"/>
    <property type="evidence" value="ECO:0007669"/>
    <property type="project" value="UniProtKB-KW"/>
</dbReference>
<evidence type="ECO:0000256" key="12">
    <source>
        <dbReference type="SAM" id="MobiDB-lite"/>
    </source>
</evidence>
<evidence type="ECO:0000256" key="11">
    <source>
        <dbReference type="RuleBase" id="RU000492"/>
    </source>
</evidence>
<sequence>MLFENLNIIEPILKALKIEGYTSPTPIQEQSIPPILEGNDLEGCAQTGTGKTAAFAIPTLQLLYNKQAGQKGPRKIKALILAPTRELAIQIGESFTSYGRYTGLKSTVIFGGVSQKSQTEALKAGVDILIATPGRLLDLMQQRYISLQDIEIFVLDEADRMLDMGLGHDVKRIIAKLPSKRQTMLFSATMPKEISKLIDSILTNPIKVEVAPVSSTIDTIDQSVYLVEKRNKKALLMHILENKSFESVLVFSRTKHGANKITGDLVRFGIEAQAIHGNKSQSARQLALKNFKEKKIRVLVATDIAARGIDVEELSLVVNFDLPDVPETYVHRIGRTGRAGAEGVAISFCDNEEKSSLRDIEKTISKAIPVIEENPYPISNSTVVIETSKEVKSKDFKKKPYEKNTHRNSYFRKDKKRN</sequence>
<evidence type="ECO:0000313" key="17">
    <source>
        <dbReference type="Proteomes" id="UP000192468"/>
    </source>
</evidence>
<evidence type="ECO:0000256" key="8">
    <source>
        <dbReference type="ARBA" id="ARBA00047984"/>
    </source>
</evidence>
<evidence type="ECO:0000259" key="15">
    <source>
        <dbReference type="PROSITE" id="PS51195"/>
    </source>
</evidence>
<dbReference type="InterPro" id="IPR027417">
    <property type="entry name" value="P-loop_NTPase"/>
</dbReference>
<comment type="similarity">
    <text evidence="7 11">Belongs to the DEAD box helicase family.</text>
</comment>
<dbReference type="STRING" id="1121291.SAMN02745134_02124"/>
<organism evidence="16 17">
    <name type="scientific">Clostridium acidisoli DSM 12555</name>
    <dbReference type="NCBI Taxonomy" id="1121291"/>
    <lineage>
        <taxon>Bacteria</taxon>
        <taxon>Bacillati</taxon>
        <taxon>Bacillota</taxon>
        <taxon>Clostridia</taxon>
        <taxon>Eubacteriales</taxon>
        <taxon>Clostridiaceae</taxon>
        <taxon>Clostridium</taxon>
    </lineage>
</organism>
<protein>
    <recommendedName>
        <fullName evidence="9">ATP-dependent RNA helicase CshA</fullName>
        <ecNumber evidence="1">3.6.4.13</ecNumber>
    </recommendedName>
</protein>
<evidence type="ECO:0000256" key="10">
    <source>
        <dbReference type="PROSITE-ProRule" id="PRU00552"/>
    </source>
</evidence>
<dbReference type="InterPro" id="IPR001650">
    <property type="entry name" value="Helicase_C-like"/>
</dbReference>
<feature type="compositionally biased region" description="Basic and acidic residues" evidence="12">
    <location>
        <begin position="395"/>
        <end position="405"/>
    </location>
</feature>
<keyword evidence="3 11" id="KW-0547">Nucleotide-binding</keyword>
<feature type="domain" description="DEAD-box RNA helicase Q" evidence="15">
    <location>
        <begin position="1"/>
        <end position="29"/>
    </location>
</feature>
<evidence type="ECO:0000256" key="7">
    <source>
        <dbReference type="ARBA" id="ARBA00038437"/>
    </source>
</evidence>
<feature type="domain" description="Helicase C-terminal" evidence="14">
    <location>
        <begin position="219"/>
        <end position="382"/>
    </location>
</feature>
<evidence type="ECO:0000256" key="6">
    <source>
        <dbReference type="ARBA" id="ARBA00022840"/>
    </source>
</evidence>
<dbReference type="SMART" id="SM00490">
    <property type="entry name" value="HELICc"/>
    <property type="match status" value="1"/>
</dbReference>
<dbReference type="PANTHER" id="PTHR47959:SF13">
    <property type="entry name" value="ATP-DEPENDENT RNA HELICASE RHLE"/>
    <property type="match status" value="1"/>
</dbReference>
<dbReference type="InterPro" id="IPR011545">
    <property type="entry name" value="DEAD/DEAH_box_helicase_dom"/>
</dbReference>
<evidence type="ECO:0000256" key="3">
    <source>
        <dbReference type="ARBA" id="ARBA00022741"/>
    </source>
</evidence>
<feature type="domain" description="Helicase ATP-binding" evidence="13">
    <location>
        <begin position="32"/>
        <end position="208"/>
    </location>
</feature>
<evidence type="ECO:0000313" key="16">
    <source>
        <dbReference type="EMBL" id="SMC24204.1"/>
    </source>
</evidence>
<keyword evidence="5 11" id="KW-0347">Helicase</keyword>
<dbReference type="SUPFAM" id="SSF52540">
    <property type="entry name" value="P-loop containing nucleoside triphosphate hydrolases"/>
    <property type="match status" value="1"/>
</dbReference>
<dbReference type="InterPro" id="IPR044742">
    <property type="entry name" value="DEAD/DEAH_RhlB"/>
</dbReference>
<dbReference type="Pfam" id="PF00271">
    <property type="entry name" value="Helicase_C"/>
    <property type="match status" value="1"/>
</dbReference>
<evidence type="ECO:0000256" key="5">
    <source>
        <dbReference type="ARBA" id="ARBA00022806"/>
    </source>
</evidence>
<feature type="region of interest" description="Disordered" evidence="12">
    <location>
        <begin position="395"/>
        <end position="418"/>
    </location>
</feature>
<evidence type="ECO:0000256" key="1">
    <source>
        <dbReference type="ARBA" id="ARBA00012552"/>
    </source>
</evidence>
<dbReference type="EC" id="3.6.4.13" evidence="1"/>
<name>A0A1W1XKA6_9CLOT</name>
<dbReference type="Gene3D" id="3.40.50.300">
    <property type="entry name" value="P-loop containing nucleotide triphosphate hydrolases"/>
    <property type="match status" value="2"/>
</dbReference>